<organism evidence="1 2">
    <name type="scientific">Candidatus Methylocalor cossyra</name>
    <dbReference type="NCBI Taxonomy" id="3108543"/>
    <lineage>
        <taxon>Bacteria</taxon>
        <taxon>Pseudomonadati</taxon>
        <taxon>Pseudomonadota</taxon>
        <taxon>Gammaproteobacteria</taxon>
        <taxon>Methylococcales</taxon>
        <taxon>Methylococcaceae</taxon>
        <taxon>Candidatus Methylocalor</taxon>
    </lineage>
</organism>
<proteinExistence type="predicted"/>
<dbReference type="EMBL" id="OZ026884">
    <property type="protein sequence ID" value="CAL1239741.1"/>
    <property type="molecule type" value="Genomic_DNA"/>
</dbReference>
<accession>A0ABP1C6L7</accession>
<evidence type="ECO:0000313" key="1">
    <source>
        <dbReference type="EMBL" id="CAL1239741.1"/>
    </source>
</evidence>
<sequence length="445" mass="49595">MAEYSRVVWSEGMFLRPQHFQQHDRYLEFLVNGRCRGLRSFDWGFEAFKLDPRQLAIGKLALSECRGIFPDGTPFDLPGNDALPLPLEVPEEVRDQVVYLGLPLRRPDGVEIDSAAYPDGLARFRLGEREVRDHNSGTDGRFPVAIGQLRTRLLLEAEERSGYVGLGVARIVEVRADRTVLLDEDFIPPVLNCFGTGLLGGFLHELQGLLHTRGEALAGRVVEAGRGGVAEIADFLLLGIINRYQPLLEHLARTASLHPEDFFRIAVQLAGELATFYRPSKRPGAFPAYRHDDLKGSFGPVMEELRQLLSMVLEQNAIQIPLSKPRFGVYAAKRPDQALLERAVFVLAAHAQIPSETLRSHFPPQVKIGPVEEIQQLVRSALPGIAVHPLQVAPRQIPFHAGFCYFELDKSSELWKKMASSGGFAIHIGGSFPGLELEFWAIKKT</sequence>
<gene>
    <name evidence="1" type="ORF">MECH1_V1_0965</name>
</gene>
<evidence type="ECO:0000313" key="2">
    <source>
        <dbReference type="Proteomes" id="UP001497493"/>
    </source>
</evidence>
<dbReference type="Proteomes" id="UP001497493">
    <property type="component" value="Chromosome"/>
</dbReference>
<dbReference type="InterPro" id="IPR010263">
    <property type="entry name" value="T6SS_TssK"/>
</dbReference>
<name>A0ABP1C6L7_9GAMM</name>
<dbReference type="Pfam" id="PF05936">
    <property type="entry name" value="T6SS_VasE"/>
    <property type="match status" value="1"/>
</dbReference>
<protein>
    <submittedName>
        <fullName evidence="1">Type VI secretion system protein ImpJ</fullName>
    </submittedName>
</protein>
<reference evidence="1 2" key="1">
    <citation type="submission" date="2024-04" db="EMBL/GenBank/DDBJ databases">
        <authorList>
            <person name="Cremers G."/>
        </authorList>
    </citation>
    <scope>NUCLEOTIDE SEQUENCE [LARGE SCALE GENOMIC DNA]</scope>
    <source>
        <strain evidence="1">MeCH1-AG</strain>
    </source>
</reference>
<dbReference type="NCBIfam" id="TIGR03353">
    <property type="entry name" value="VI_chp_4"/>
    <property type="match status" value="1"/>
</dbReference>
<dbReference type="RefSeq" id="WP_348759279.1">
    <property type="nucleotide sequence ID" value="NZ_OZ026884.1"/>
</dbReference>
<dbReference type="PANTHER" id="PTHR35566">
    <property type="entry name" value="BLR3599 PROTEIN"/>
    <property type="match status" value="1"/>
</dbReference>
<keyword evidence="2" id="KW-1185">Reference proteome</keyword>
<dbReference type="PANTHER" id="PTHR35566:SF1">
    <property type="entry name" value="TYPE VI SECRETION SYSTEM BASEPLATE COMPONENT TSSK1"/>
    <property type="match status" value="1"/>
</dbReference>